<protein>
    <recommendedName>
        <fullName evidence="5">NADH dehydrogenase [ubiquinone] 1 beta subcomplex subunit 7</fullName>
    </recommendedName>
</protein>
<reference evidence="14" key="1">
    <citation type="submission" date="2020-08" db="EMBL/GenBank/DDBJ databases">
        <title>Genome sequencing and assembly of the red palm weevil Rhynchophorus ferrugineus.</title>
        <authorList>
            <person name="Dias G.B."/>
            <person name="Bergman C.M."/>
            <person name="Manee M."/>
        </authorList>
    </citation>
    <scope>NUCLEOTIDE SEQUENCE</scope>
    <source>
        <strain evidence="14">AA-2017</strain>
        <tissue evidence="14">Whole larva</tissue>
    </source>
</reference>
<dbReference type="Pfam" id="PF05676">
    <property type="entry name" value="NDUF_B7"/>
    <property type="match status" value="1"/>
</dbReference>
<comment type="similarity">
    <text evidence="4">Belongs to the complex I NDUFB7 subunit family.</text>
</comment>
<keyword evidence="9" id="KW-0249">Electron transport</keyword>
<keyword evidence="8" id="KW-0999">Mitochondrion inner membrane</keyword>
<dbReference type="OrthoDB" id="268414at2759"/>
<dbReference type="GO" id="GO:0005758">
    <property type="term" value="C:mitochondrial intermembrane space"/>
    <property type="evidence" value="ECO:0007669"/>
    <property type="project" value="UniProtKB-SubCell"/>
</dbReference>
<comment type="function">
    <text evidence="1">Accessory subunit of the mitochondrial membrane respiratory chain NADH dehydrogenase (Complex I), that is believed not to be involved in catalysis. Complex I functions in the transfer of electrons from NADH to the respiratory chain. The immediate electron acceptor for the enzyme is believed to be ubiquinone.</text>
</comment>
<organism evidence="14 15">
    <name type="scientific">Rhynchophorus ferrugineus</name>
    <name type="common">Red palm weevil</name>
    <name type="synonym">Curculio ferrugineus</name>
    <dbReference type="NCBI Taxonomy" id="354439"/>
    <lineage>
        <taxon>Eukaryota</taxon>
        <taxon>Metazoa</taxon>
        <taxon>Ecdysozoa</taxon>
        <taxon>Arthropoda</taxon>
        <taxon>Hexapoda</taxon>
        <taxon>Insecta</taxon>
        <taxon>Pterygota</taxon>
        <taxon>Neoptera</taxon>
        <taxon>Endopterygota</taxon>
        <taxon>Coleoptera</taxon>
        <taxon>Polyphaga</taxon>
        <taxon>Cucujiformia</taxon>
        <taxon>Curculionidae</taxon>
        <taxon>Dryophthorinae</taxon>
        <taxon>Rhynchophorus</taxon>
    </lineage>
</organism>
<evidence type="ECO:0000256" key="2">
    <source>
        <dbReference type="ARBA" id="ARBA00004569"/>
    </source>
</evidence>
<dbReference type="EMBL" id="JAACXV010013539">
    <property type="protein sequence ID" value="KAF7273196.1"/>
    <property type="molecule type" value="Genomic_DNA"/>
</dbReference>
<keyword evidence="15" id="KW-1185">Reference proteome</keyword>
<gene>
    <name evidence="14" type="ORF">GWI33_014087</name>
</gene>
<dbReference type="InterPro" id="IPR008698">
    <property type="entry name" value="NDUB7"/>
</dbReference>
<dbReference type="GO" id="GO:0005743">
    <property type="term" value="C:mitochondrial inner membrane"/>
    <property type="evidence" value="ECO:0007669"/>
    <property type="project" value="UniProtKB-SubCell"/>
</dbReference>
<evidence type="ECO:0000256" key="7">
    <source>
        <dbReference type="ARBA" id="ARBA00022660"/>
    </source>
</evidence>
<feature type="region of interest" description="Disordered" evidence="13">
    <location>
        <begin position="18"/>
        <end position="37"/>
    </location>
</feature>
<evidence type="ECO:0000256" key="8">
    <source>
        <dbReference type="ARBA" id="ARBA00022792"/>
    </source>
</evidence>
<evidence type="ECO:0000256" key="12">
    <source>
        <dbReference type="ARBA" id="ARBA00023157"/>
    </source>
</evidence>
<keyword evidence="10" id="KW-0496">Mitochondrion</keyword>
<sequence>MGNHLNGFKLYFHPEVTPGPKEEPTFDPLLGFPEGRKPREMKVTEAEMRSAKLPLRDRDFCAHLLIAFKDCRQREMPFVVKCSHEKHEYLNCKYEDYVIRAKEYERERRLRVKREELKMRQC</sequence>
<evidence type="ECO:0000256" key="3">
    <source>
        <dbReference type="ARBA" id="ARBA00004637"/>
    </source>
</evidence>
<keyword evidence="11" id="KW-0472">Membrane</keyword>
<evidence type="ECO:0000256" key="6">
    <source>
        <dbReference type="ARBA" id="ARBA00022448"/>
    </source>
</evidence>
<dbReference type="PANTHER" id="PTHR20900">
    <property type="entry name" value="NADH:UBIQUINONE OXIDOREDUCTASE B18-LIKE SUBUNIT"/>
    <property type="match status" value="1"/>
</dbReference>
<dbReference type="PANTHER" id="PTHR20900:SF0">
    <property type="entry name" value="NADH DEHYDROGENASE [UBIQUINONE] 1 BETA SUBCOMPLEX SUBUNIT 7"/>
    <property type="match status" value="1"/>
</dbReference>
<evidence type="ECO:0000256" key="11">
    <source>
        <dbReference type="ARBA" id="ARBA00023136"/>
    </source>
</evidence>
<evidence type="ECO:0000313" key="15">
    <source>
        <dbReference type="Proteomes" id="UP000625711"/>
    </source>
</evidence>
<evidence type="ECO:0000256" key="9">
    <source>
        <dbReference type="ARBA" id="ARBA00022982"/>
    </source>
</evidence>
<evidence type="ECO:0000256" key="4">
    <source>
        <dbReference type="ARBA" id="ARBA00008006"/>
    </source>
</evidence>
<dbReference type="AlphaFoldDB" id="A0A834M9F0"/>
<evidence type="ECO:0000256" key="10">
    <source>
        <dbReference type="ARBA" id="ARBA00023128"/>
    </source>
</evidence>
<proteinExistence type="inferred from homology"/>
<dbReference type="PROSITE" id="PS51808">
    <property type="entry name" value="CHCH"/>
    <property type="match status" value="1"/>
</dbReference>
<comment type="subcellular location">
    <subcellularLocation>
        <location evidence="3">Mitochondrion inner membrane</location>
        <topology evidence="3">Peripheral membrane protein</topology>
    </subcellularLocation>
    <subcellularLocation>
        <location evidence="2">Mitochondrion intermembrane space</location>
    </subcellularLocation>
</comment>
<accession>A0A834M9F0</accession>
<evidence type="ECO:0000256" key="13">
    <source>
        <dbReference type="SAM" id="MobiDB-lite"/>
    </source>
</evidence>
<keyword evidence="6" id="KW-0813">Transport</keyword>
<comment type="caution">
    <text evidence="14">The sequence shown here is derived from an EMBL/GenBank/DDBJ whole genome shotgun (WGS) entry which is preliminary data.</text>
</comment>
<dbReference type="Proteomes" id="UP000625711">
    <property type="component" value="Unassembled WGS sequence"/>
</dbReference>
<keyword evidence="12" id="KW-1015">Disulfide bond</keyword>
<keyword evidence="7" id="KW-0679">Respiratory chain</keyword>
<evidence type="ECO:0000313" key="14">
    <source>
        <dbReference type="EMBL" id="KAF7273196.1"/>
    </source>
</evidence>
<evidence type="ECO:0000256" key="5">
    <source>
        <dbReference type="ARBA" id="ARBA00018677"/>
    </source>
</evidence>
<evidence type="ECO:0000256" key="1">
    <source>
        <dbReference type="ARBA" id="ARBA00003195"/>
    </source>
</evidence>
<name>A0A834M9F0_RHYFE</name>